<reference evidence="1 2" key="1">
    <citation type="submission" date="2019-11" db="EMBL/GenBank/DDBJ databases">
        <title>Whole genome sequence of Oryza granulata.</title>
        <authorList>
            <person name="Li W."/>
        </authorList>
    </citation>
    <scope>NUCLEOTIDE SEQUENCE [LARGE SCALE GENOMIC DNA]</scope>
    <source>
        <strain evidence="2">cv. Menghai</strain>
        <tissue evidence="1">Leaf</tissue>
    </source>
</reference>
<keyword evidence="2" id="KW-1185">Reference proteome</keyword>
<name>A0A6G1EZ39_9ORYZ</name>
<organism evidence="1 2">
    <name type="scientific">Oryza meyeriana var. granulata</name>
    <dbReference type="NCBI Taxonomy" id="110450"/>
    <lineage>
        <taxon>Eukaryota</taxon>
        <taxon>Viridiplantae</taxon>
        <taxon>Streptophyta</taxon>
        <taxon>Embryophyta</taxon>
        <taxon>Tracheophyta</taxon>
        <taxon>Spermatophyta</taxon>
        <taxon>Magnoliopsida</taxon>
        <taxon>Liliopsida</taxon>
        <taxon>Poales</taxon>
        <taxon>Poaceae</taxon>
        <taxon>BOP clade</taxon>
        <taxon>Oryzoideae</taxon>
        <taxon>Oryzeae</taxon>
        <taxon>Oryzinae</taxon>
        <taxon>Oryza</taxon>
        <taxon>Oryza meyeriana</taxon>
    </lineage>
</organism>
<protein>
    <submittedName>
        <fullName evidence="1">Uncharacterized protein</fullName>
    </submittedName>
</protein>
<proteinExistence type="predicted"/>
<dbReference type="AlphaFoldDB" id="A0A6G1EZ39"/>
<gene>
    <name evidence="1" type="ORF">E2562_026368</name>
</gene>
<evidence type="ECO:0000313" key="1">
    <source>
        <dbReference type="EMBL" id="KAF0929904.1"/>
    </source>
</evidence>
<evidence type="ECO:0000313" key="2">
    <source>
        <dbReference type="Proteomes" id="UP000479710"/>
    </source>
</evidence>
<accession>A0A6G1EZ39</accession>
<dbReference type="EMBL" id="SPHZ02000002">
    <property type="protein sequence ID" value="KAF0929904.1"/>
    <property type="molecule type" value="Genomic_DNA"/>
</dbReference>
<comment type="caution">
    <text evidence="1">The sequence shown here is derived from an EMBL/GenBank/DDBJ whole genome shotgun (WGS) entry which is preliminary data.</text>
</comment>
<sequence length="103" mass="10804">MVQANRIPQHDVLVLYPSVIAREHNPMALHGGGDWFASGERQGGRMAWGSGVSAVPGERHGVAVPRLLLKSGTGRLCCSSHRGGLEMAALLLLERQQAPGGGG</sequence>
<dbReference type="Proteomes" id="UP000479710">
    <property type="component" value="Unassembled WGS sequence"/>
</dbReference>